<accession>A0A9P7B4L8</accession>
<evidence type="ECO:0008006" key="5">
    <source>
        <dbReference type="Google" id="ProtNLM"/>
    </source>
</evidence>
<proteinExistence type="inferred from homology"/>
<comment type="similarity">
    <text evidence="1">Belongs to the rtf2 family.</text>
</comment>
<feature type="compositionally biased region" description="Basic and acidic residues" evidence="2">
    <location>
        <begin position="10"/>
        <end position="23"/>
    </location>
</feature>
<dbReference type="PANTHER" id="PTHR12775:SF0">
    <property type="entry name" value="REPLICATION TERMINATION FACTOR 2"/>
    <property type="match status" value="1"/>
</dbReference>
<feature type="region of interest" description="Disordered" evidence="2">
    <location>
        <begin position="222"/>
        <end position="285"/>
    </location>
</feature>
<evidence type="ECO:0000256" key="2">
    <source>
        <dbReference type="SAM" id="MobiDB-lite"/>
    </source>
</evidence>
<dbReference type="GO" id="GO:0005634">
    <property type="term" value="C:nucleus"/>
    <property type="evidence" value="ECO:0007669"/>
    <property type="project" value="TreeGrafter"/>
</dbReference>
<dbReference type="PANTHER" id="PTHR12775">
    <property type="entry name" value="PROTEIN C20ORF43 HOMOLOG"/>
    <property type="match status" value="1"/>
</dbReference>
<dbReference type="AlphaFoldDB" id="A0A9P7B4L8"/>
<dbReference type="EMBL" id="PUHQ01000054">
    <property type="protein sequence ID" value="KAG0659430.1"/>
    <property type="molecule type" value="Genomic_DNA"/>
</dbReference>
<evidence type="ECO:0000313" key="4">
    <source>
        <dbReference type="Proteomes" id="UP000777482"/>
    </source>
</evidence>
<evidence type="ECO:0000313" key="3">
    <source>
        <dbReference type="EMBL" id="KAG0659430.1"/>
    </source>
</evidence>
<dbReference type="InterPro" id="IPR006735">
    <property type="entry name" value="Rtf2"/>
</dbReference>
<gene>
    <name evidence="3" type="ORF">C6P46_005209</name>
</gene>
<dbReference type="Pfam" id="PF04641">
    <property type="entry name" value="Rtf2"/>
    <property type="match status" value="1"/>
</dbReference>
<organism evidence="3 4">
    <name type="scientific">Rhodotorula mucilaginosa</name>
    <name type="common">Yeast</name>
    <name type="synonym">Rhodotorula rubra</name>
    <dbReference type="NCBI Taxonomy" id="5537"/>
    <lineage>
        <taxon>Eukaryota</taxon>
        <taxon>Fungi</taxon>
        <taxon>Dikarya</taxon>
        <taxon>Basidiomycota</taxon>
        <taxon>Pucciniomycotina</taxon>
        <taxon>Microbotryomycetes</taxon>
        <taxon>Sporidiobolales</taxon>
        <taxon>Sporidiobolaceae</taxon>
        <taxon>Rhodotorula</taxon>
    </lineage>
</organism>
<feature type="region of interest" description="Disordered" evidence="2">
    <location>
        <begin position="1"/>
        <end position="23"/>
    </location>
</feature>
<feature type="compositionally biased region" description="Low complexity" evidence="2">
    <location>
        <begin position="270"/>
        <end position="285"/>
    </location>
</feature>
<feature type="compositionally biased region" description="Basic and acidic residues" evidence="2">
    <location>
        <begin position="320"/>
        <end position="332"/>
    </location>
</feature>
<name>A0A9P7B4L8_RHOMI</name>
<dbReference type="GO" id="GO:0006274">
    <property type="term" value="P:DNA replication termination"/>
    <property type="evidence" value="ECO:0007669"/>
    <property type="project" value="TreeGrafter"/>
</dbReference>
<dbReference type="CDD" id="cd16653">
    <property type="entry name" value="RING-like_Rtf2"/>
    <property type="match status" value="1"/>
</dbReference>
<reference evidence="3 4" key="1">
    <citation type="submission" date="2020-11" db="EMBL/GenBank/DDBJ databases">
        <title>Kefir isolates.</title>
        <authorList>
            <person name="Marcisauskas S."/>
            <person name="Kim Y."/>
            <person name="Blasche S."/>
        </authorList>
    </citation>
    <scope>NUCLEOTIDE SEQUENCE [LARGE SCALE GENOMIC DNA]</scope>
    <source>
        <strain evidence="3 4">KR</strain>
    </source>
</reference>
<feature type="region of interest" description="Disordered" evidence="2">
    <location>
        <begin position="167"/>
        <end position="206"/>
    </location>
</feature>
<keyword evidence="4" id="KW-1185">Reference proteome</keyword>
<feature type="compositionally biased region" description="Polar residues" evidence="2">
    <location>
        <begin position="334"/>
        <end position="344"/>
    </location>
</feature>
<feature type="compositionally biased region" description="Basic and acidic residues" evidence="2">
    <location>
        <begin position="222"/>
        <end position="232"/>
    </location>
</feature>
<feature type="compositionally biased region" description="Basic residues" evidence="2">
    <location>
        <begin position="233"/>
        <end position="243"/>
    </location>
</feature>
<sequence>MGNDGGSIPKRSELIRTKQTRARENDADRVRQLWAFCALSKQPLRQPVVSCPLGRLYNKEAVIAFLLDPHTFGSDGHLVAGHIRSLKDLVTLRLTPNPNLDPPAAHDLDAATTETVAVGAANERDPPAPFVCPISLREMNGTVKFVYRKPCGCAMSESALREMRKNLDKAGSSKEGEEAHDDERSCCPVDGERTPPGAVEEWVTINPKEDELELMRERFEARKRQEKEDKKAAKAKAAGKRKNGSGGNGNGNVDSAPDLAAPPKSKKAKTAAAATAAAAASAAPAVKAGATVSGLSATLAAKLAEQKKQQSPAIASLYAKKSDNEMKDKDGRSNWMTIGSYSRF</sequence>
<feature type="compositionally biased region" description="Basic and acidic residues" evidence="2">
    <location>
        <begin position="167"/>
        <end position="193"/>
    </location>
</feature>
<feature type="region of interest" description="Disordered" evidence="2">
    <location>
        <begin position="320"/>
        <end position="344"/>
    </location>
</feature>
<evidence type="ECO:0000256" key="1">
    <source>
        <dbReference type="ARBA" id="ARBA00009885"/>
    </source>
</evidence>
<dbReference type="InterPro" id="IPR027799">
    <property type="entry name" value="Rtf2_RING-finger"/>
</dbReference>
<dbReference type="OrthoDB" id="247013at2759"/>
<protein>
    <recommendedName>
        <fullName evidence="5">Replication termination factor 2</fullName>
    </recommendedName>
</protein>
<comment type="caution">
    <text evidence="3">The sequence shown here is derived from an EMBL/GenBank/DDBJ whole genome shotgun (WGS) entry which is preliminary data.</text>
</comment>
<dbReference type="Proteomes" id="UP000777482">
    <property type="component" value="Unassembled WGS sequence"/>
</dbReference>